<dbReference type="KEGG" id="pbd:PBOR_21835"/>
<evidence type="ECO:0000256" key="3">
    <source>
        <dbReference type="RuleBase" id="RU003476"/>
    </source>
</evidence>
<sequence>MFYVNSRAIIERFNDGEPEIVIQRRIKSDSSSKFELPGGRIEPFESLIQALIREVKEETGLDVYEIEGNEKRIDTVGINPDFEVECLQPFAAYQTVKGPVDSVGYYFRCKAMGELLEAGDETADIQWINIKELNKLYTANPLDFSDVDRAGIKYYLRYMGVEEMK</sequence>
<dbReference type="PROSITE" id="PS00893">
    <property type="entry name" value="NUDIX_BOX"/>
    <property type="match status" value="1"/>
</dbReference>
<feature type="domain" description="Nudix hydrolase" evidence="4">
    <location>
        <begin position="1"/>
        <end position="150"/>
    </location>
</feature>
<evidence type="ECO:0000256" key="2">
    <source>
        <dbReference type="ARBA" id="ARBA00022801"/>
    </source>
</evidence>
<dbReference type="InterPro" id="IPR020476">
    <property type="entry name" value="Nudix_hydrolase"/>
</dbReference>
<reference evidence="5" key="1">
    <citation type="submission" date="2014-08" db="EMBL/GenBank/DDBJ databases">
        <title>Comparative genomics of the Paenibacillus odorifer group.</title>
        <authorList>
            <person name="den Bakker H.C."/>
            <person name="Tsai Y.-C.Y.-C."/>
            <person name="Martin N."/>
            <person name="Korlach J."/>
            <person name="Wiedmann M."/>
        </authorList>
    </citation>
    <scope>NUCLEOTIDE SEQUENCE [LARGE SCALE GENOMIC DNA]</scope>
    <source>
        <strain evidence="5">DSM 13188</strain>
    </source>
</reference>
<dbReference type="EMBL" id="CP009285">
    <property type="protein sequence ID" value="AIQ59290.1"/>
    <property type="molecule type" value="Genomic_DNA"/>
</dbReference>
<name>A0A089LGR3_PAEBO</name>
<comment type="cofactor">
    <cofactor evidence="1">
        <name>Mg(2+)</name>
        <dbReference type="ChEBI" id="CHEBI:18420"/>
    </cofactor>
</comment>
<dbReference type="HOGENOM" id="CLU_136670_0_0_9"/>
<gene>
    <name evidence="5" type="ORF">PBOR_21835</name>
</gene>
<dbReference type="RefSeq" id="WP_042215019.1">
    <property type="nucleotide sequence ID" value="NZ_CP009285.1"/>
</dbReference>
<dbReference type="AlphaFoldDB" id="A0A089LGR3"/>
<dbReference type="Proteomes" id="UP000029518">
    <property type="component" value="Chromosome"/>
</dbReference>
<dbReference type="OrthoDB" id="2661124at2"/>
<evidence type="ECO:0000256" key="1">
    <source>
        <dbReference type="ARBA" id="ARBA00001946"/>
    </source>
</evidence>
<dbReference type="SUPFAM" id="SSF55811">
    <property type="entry name" value="Nudix"/>
    <property type="match status" value="1"/>
</dbReference>
<proteinExistence type="inferred from homology"/>
<protein>
    <submittedName>
        <fullName evidence="5">Phosphohydrolase</fullName>
    </submittedName>
</protein>
<dbReference type="InterPro" id="IPR015797">
    <property type="entry name" value="NUDIX_hydrolase-like_dom_sf"/>
</dbReference>
<dbReference type="Pfam" id="PF00293">
    <property type="entry name" value="NUDIX"/>
    <property type="match status" value="1"/>
</dbReference>
<dbReference type="PRINTS" id="PR00502">
    <property type="entry name" value="NUDIXFAMILY"/>
</dbReference>
<organism evidence="5 6">
    <name type="scientific">Paenibacillus borealis</name>
    <dbReference type="NCBI Taxonomy" id="160799"/>
    <lineage>
        <taxon>Bacteria</taxon>
        <taxon>Bacillati</taxon>
        <taxon>Bacillota</taxon>
        <taxon>Bacilli</taxon>
        <taxon>Bacillales</taxon>
        <taxon>Paenibacillaceae</taxon>
        <taxon>Paenibacillus</taxon>
    </lineage>
</organism>
<dbReference type="Gene3D" id="3.90.79.10">
    <property type="entry name" value="Nucleoside Triphosphate Pyrophosphohydrolase"/>
    <property type="match status" value="1"/>
</dbReference>
<dbReference type="PROSITE" id="PS51462">
    <property type="entry name" value="NUDIX"/>
    <property type="match status" value="1"/>
</dbReference>
<dbReference type="InterPro" id="IPR000086">
    <property type="entry name" value="NUDIX_hydrolase_dom"/>
</dbReference>
<evidence type="ECO:0000313" key="6">
    <source>
        <dbReference type="Proteomes" id="UP000029518"/>
    </source>
</evidence>
<comment type="similarity">
    <text evidence="3">Belongs to the Nudix hydrolase family.</text>
</comment>
<keyword evidence="6" id="KW-1185">Reference proteome</keyword>
<accession>A0A089LGR3</accession>
<dbReference type="InterPro" id="IPR020084">
    <property type="entry name" value="NUDIX_hydrolase_CS"/>
</dbReference>
<keyword evidence="2 3" id="KW-0378">Hydrolase</keyword>
<dbReference type="GO" id="GO:0016787">
    <property type="term" value="F:hydrolase activity"/>
    <property type="evidence" value="ECO:0007669"/>
    <property type="project" value="UniProtKB-KW"/>
</dbReference>
<dbReference type="PANTHER" id="PTHR43046">
    <property type="entry name" value="GDP-MANNOSE MANNOSYL HYDROLASE"/>
    <property type="match status" value="1"/>
</dbReference>
<evidence type="ECO:0000259" key="4">
    <source>
        <dbReference type="PROSITE" id="PS51462"/>
    </source>
</evidence>
<dbReference type="PANTHER" id="PTHR43046:SF2">
    <property type="entry name" value="8-OXO-DGTP DIPHOSPHATASE-RELATED"/>
    <property type="match status" value="1"/>
</dbReference>
<evidence type="ECO:0000313" key="5">
    <source>
        <dbReference type="EMBL" id="AIQ59290.1"/>
    </source>
</evidence>
<dbReference type="CDD" id="cd02883">
    <property type="entry name" value="NUDIX_Hydrolase"/>
    <property type="match status" value="1"/>
</dbReference>